<dbReference type="PANTHER" id="PTHR12296:SF31">
    <property type="entry name" value="DENN (AEX-3) DOMAIN PROTEIN (AFU_ORTHOLOGUE AFUA_6G11200)"/>
    <property type="match status" value="1"/>
</dbReference>
<feature type="region of interest" description="Disordered" evidence="1">
    <location>
        <begin position="292"/>
        <end position="319"/>
    </location>
</feature>
<name>A0A854QD88_CRYNE</name>
<dbReference type="InterPro" id="IPR051696">
    <property type="entry name" value="DENN_Domain_GEFs"/>
</dbReference>
<feature type="region of interest" description="Disordered" evidence="1">
    <location>
        <begin position="112"/>
        <end position="150"/>
    </location>
</feature>
<evidence type="ECO:0000313" key="3">
    <source>
        <dbReference type="Proteomes" id="UP000199727"/>
    </source>
</evidence>
<evidence type="ECO:0000313" key="2">
    <source>
        <dbReference type="EMBL" id="OXG13714.1"/>
    </source>
</evidence>
<dbReference type="EMBL" id="AMKT01000078">
    <property type="protein sequence ID" value="OXG13714.1"/>
    <property type="molecule type" value="Genomic_DNA"/>
</dbReference>
<protein>
    <recommendedName>
        <fullName evidence="4">cDENN domain-containing protein</fullName>
    </recommendedName>
</protein>
<reference evidence="2 3" key="1">
    <citation type="submission" date="2017-06" db="EMBL/GenBank/DDBJ databases">
        <title>Global population genomics of the pathogenic fungus Cryptococcus neoformans var. grubii.</title>
        <authorList>
            <person name="Cuomo C."/>
            <person name="Litvintseva A."/>
            <person name="Chen Y."/>
            <person name="Young S."/>
            <person name="Zeng Q."/>
            <person name="Chapman S."/>
            <person name="Gujja S."/>
            <person name="Saif S."/>
            <person name="Birren B."/>
        </authorList>
    </citation>
    <scope>NUCLEOTIDE SEQUENCE [LARGE SCALE GENOMIC DNA]</scope>
    <source>
        <strain evidence="2 3">Tu259-1</strain>
    </source>
</reference>
<accession>A0A854QD88</accession>
<dbReference type="PANTHER" id="PTHR12296">
    <property type="entry name" value="DENN DOMAIN-CONTAINING PROTEIN 4"/>
    <property type="match status" value="1"/>
</dbReference>
<dbReference type="AlphaFoldDB" id="A0A854QD88"/>
<dbReference type="GO" id="GO:0031410">
    <property type="term" value="C:cytoplasmic vesicle"/>
    <property type="evidence" value="ECO:0007669"/>
    <property type="project" value="TreeGrafter"/>
</dbReference>
<organism evidence="2 3">
    <name type="scientific">Cryptococcus neoformans Tu259-1</name>
    <dbReference type="NCBI Taxonomy" id="1230072"/>
    <lineage>
        <taxon>Eukaryota</taxon>
        <taxon>Fungi</taxon>
        <taxon>Dikarya</taxon>
        <taxon>Basidiomycota</taxon>
        <taxon>Agaricomycotina</taxon>
        <taxon>Tremellomycetes</taxon>
        <taxon>Tremellales</taxon>
        <taxon>Cryptococcaceae</taxon>
        <taxon>Cryptococcus</taxon>
        <taxon>Cryptococcus neoformans species complex</taxon>
    </lineage>
</organism>
<dbReference type="Proteomes" id="UP000199727">
    <property type="component" value="Unassembled WGS sequence"/>
</dbReference>
<feature type="compositionally biased region" description="Polar residues" evidence="1">
    <location>
        <begin position="292"/>
        <end position="317"/>
    </location>
</feature>
<gene>
    <name evidence="2" type="ORF">C361_05854</name>
</gene>
<evidence type="ECO:0000256" key="1">
    <source>
        <dbReference type="SAM" id="MobiDB-lite"/>
    </source>
</evidence>
<sequence length="493" mass="53504">MKARVATTGTRAPGIVEETEEQDELRGLRSESKLGLGGLGFNLFSASVGSRNKTDEMLGLDANAKLASLYLVSGLGKSTAEWSLADTTRGVQPLEDSLGLFWRPDMLGSCFSGDKQHNRSATQGDEDHRSRKNSKSSTFSNGGLSKDLRGKHVADAGQGGAQKLVAKTLKFAHPRDGESPLIISFADVIVEIVNSVLAPPTTCHGFTFTIPRHDTLAAAAREWLEPTVSGPADPSRLADASTASVNKTVASVSASELSFYGVTLTVWTNADKSRALQLKAMKSGSDRIKFGTQHSMNSMDPVSPSYHSKGQRKASTTLDKKRTRGFMGHVLRNQNEADITIGSETETGMSDSDMEGPMGRRTGWTDRLSVVESVPEDVKAVFDEQIDVFWMPYAITLVGPLLKERPCLEKVDFQIWPLFQALDLDLDYIITCAEVALSNSGRIIFCSKHPAMLNIPVNSLKYLVDLCGWNGIAAPVIHARDATFIIEDPGPWI</sequence>
<proteinExistence type="predicted"/>
<comment type="caution">
    <text evidence="2">The sequence shown here is derived from an EMBL/GenBank/DDBJ whole genome shotgun (WGS) entry which is preliminary data.</text>
</comment>
<evidence type="ECO:0008006" key="4">
    <source>
        <dbReference type="Google" id="ProtNLM"/>
    </source>
</evidence>
<dbReference type="GO" id="GO:0032483">
    <property type="term" value="P:regulation of Rab protein signal transduction"/>
    <property type="evidence" value="ECO:0007669"/>
    <property type="project" value="TreeGrafter"/>
</dbReference>